<dbReference type="InterPro" id="IPR007052">
    <property type="entry name" value="CS_dom"/>
</dbReference>
<comment type="similarity">
    <text evidence="1">Belongs to the SHQ1 family.</text>
</comment>
<evidence type="ECO:0000259" key="3">
    <source>
        <dbReference type="PROSITE" id="PS51203"/>
    </source>
</evidence>
<dbReference type="InterPro" id="IPR039742">
    <property type="entry name" value="Shq1"/>
</dbReference>
<dbReference type="Proteomes" id="UP000792457">
    <property type="component" value="Unassembled WGS sequence"/>
</dbReference>
<dbReference type="GO" id="GO:0051082">
    <property type="term" value="F:unfolded protein binding"/>
    <property type="evidence" value="ECO:0007669"/>
    <property type="project" value="TreeGrafter"/>
</dbReference>
<dbReference type="OrthoDB" id="73639at2759"/>
<dbReference type="Pfam" id="PF21413">
    <property type="entry name" value="SHQ1-like_CS"/>
    <property type="match status" value="1"/>
</dbReference>
<keyword evidence="5" id="KW-1185">Reference proteome</keyword>
<dbReference type="InterPro" id="IPR007009">
    <property type="entry name" value="Shq1_C"/>
</dbReference>
<dbReference type="EMBL" id="KZ308612">
    <property type="protein sequence ID" value="KAG8232336.1"/>
    <property type="molecule type" value="Genomic_DNA"/>
</dbReference>
<dbReference type="GO" id="GO:0005737">
    <property type="term" value="C:cytoplasm"/>
    <property type="evidence" value="ECO:0007669"/>
    <property type="project" value="TreeGrafter"/>
</dbReference>
<reference evidence="4" key="1">
    <citation type="submission" date="2013-04" db="EMBL/GenBank/DDBJ databases">
        <authorList>
            <person name="Qu J."/>
            <person name="Murali S.C."/>
            <person name="Bandaranaike D."/>
            <person name="Bellair M."/>
            <person name="Blankenburg K."/>
            <person name="Chao H."/>
            <person name="Dinh H."/>
            <person name="Doddapaneni H."/>
            <person name="Downs B."/>
            <person name="Dugan-Rocha S."/>
            <person name="Elkadiri S."/>
            <person name="Gnanaolivu R.D."/>
            <person name="Hernandez B."/>
            <person name="Javaid M."/>
            <person name="Jayaseelan J.C."/>
            <person name="Lee S."/>
            <person name="Li M."/>
            <person name="Ming W."/>
            <person name="Munidasa M."/>
            <person name="Muniz J."/>
            <person name="Nguyen L."/>
            <person name="Ongeri F."/>
            <person name="Osuji N."/>
            <person name="Pu L.-L."/>
            <person name="Puazo M."/>
            <person name="Qu C."/>
            <person name="Quiroz J."/>
            <person name="Raj R."/>
            <person name="Weissenberger G."/>
            <person name="Xin Y."/>
            <person name="Zou X."/>
            <person name="Han Y."/>
            <person name="Richards S."/>
            <person name="Worley K."/>
            <person name="Muzny D."/>
            <person name="Gibbs R."/>
        </authorList>
    </citation>
    <scope>NUCLEOTIDE SEQUENCE</scope>
    <source>
        <strain evidence="4">Sampled in the wild</strain>
    </source>
</reference>
<dbReference type="AlphaFoldDB" id="A0A8K0KC49"/>
<evidence type="ECO:0000313" key="4">
    <source>
        <dbReference type="EMBL" id="KAG8232336.1"/>
    </source>
</evidence>
<evidence type="ECO:0000256" key="2">
    <source>
        <dbReference type="ARBA" id="ARBA00013750"/>
    </source>
</evidence>
<feature type="domain" description="CS" evidence="3">
    <location>
        <begin position="1"/>
        <end position="89"/>
    </location>
</feature>
<dbReference type="Pfam" id="PF04925">
    <property type="entry name" value="SHQ1"/>
    <property type="match status" value="1"/>
</dbReference>
<dbReference type="PANTHER" id="PTHR12967:SF0">
    <property type="entry name" value="PROTEIN SHQ1 HOMOLOG"/>
    <property type="match status" value="1"/>
</dbReference>
<dbReference type="GO" id="GO:0000493">
    <property type="term" value="P:box H/ACA snoRNP assembly"/>
    <property type="evidence" value="ECO:0007669"/>
    <property type="project" value="InterPro"/>
</dbReference>
<dbReference type="PANTHER" id="PTHR12967">
    <property type="entry name" value="PROTEIN SHQ1 HOMOLOG"/>
    <property type="match status" value="1"/>
</dbReference>
<dbReference type="PROSITE" id="PS51203">
    <property type="entry name" value="CS"/>
    <property type="match status" value="1"/>
</dbReference>
<proteinExistence type="inferred from homology"/>
<gene>
    <name evidence="4" type="ORF">J437_LFUL012926</name>
</gene>
<evidence type="ECO:0000313" key="5">
    <source>
        <dbReference type="Proteomes" id="UP000792457"/>
    </source>
</evidence>
<evidence type="ECO:0000256" key="1">
    <source>
        <dbReference type="ARBA" id="ARBA00005607"/>
    </source>
</evidence>
<sequence>MLTPRFILSQTKTEIILKVHAPYANVAETEIYVHENDVRFHSSPYYLRLNLPGWVEENDGSRAVFDADSGDFIIRLGKAVPGEHFPDLDMITKLLAPKQSSTKIAPEISVVTAVPTDCSQSDSEDEEMQWFLEQVPEAEDDSELNNKISYGFANSYNSVFKKIENHSLQFYYPQYFFLLVSLSEENIDVLKDLPNKEYIMDSSEKTYCYLGIIDLVFAYAYDQRTTDGEGTEPVKPSQSSDSETFPLIIDPVVEKVPALLYGSEWVFSYICGERSKNISVVGIASSSSGARGLVLGLGGGDWELVAYGRMGERIFKEGEEGGGCYPGRGRLGRGRDKGCMRRLRVLGSLILRQLKVVARSLDIR</sequence>
<accession>A0A8K0KC49</accession>
<dbReference type="InterPro" id="IPR048696">
    <property type="entry name" value="SHQ1-like_CS"/>
</dbReference>
<dbReference type="InterPro" id="IPR008978">
    <property type="entry name" value="HSP20-like_chaperone"/>
</dbReference>
<organism evidence="4 5">
    <name type="scientific">Ladona fulva</name>
    <name type="common">Scarce chaser dragonfly</name>
    <name type="synonym">Libellula fulva</name>
    <dbReference type="NCBI Taxonomy" id="123851"/>
    <lineage>
        <taxon>Eukaryota</taxon>
        <taxon>Metazoa</taxon>
        <taxon>Ecdysozoa</taxon>
        <taxon>Arthropoda</taxon>
        <taxon>Hexapoda</taxon>
        <taxon>Insecta</taxon>
        <taxon>Pterygota</taxon>
        <taxon>Palaeoptera</taxon>
        <taxon>Odonata</taxon>
        <taxon>Epiprocta</taxon>
        <taxon>Anisoptera</taxon>
        <taxon>Libelluloidea</taxon>
        <taxon>Libellulidae</taxon>
        <taxon>Ladona</taxon>
    </lineage>
</organism>
<protein>
    <recommendedName>
        <fullName evidence="2">Protein SHQ1 homolog</fullName>
    </recommendedName>
</protein>
<dbReference type="GO" id="GO:0005654">
    <property type="term" value="C:nucleoplasm"/>
    <property type="evidence" value="ECO:0007669"/>
    <property type="project" value="TreeGrafter"/>
</dbReference>
<name>A0A8K0KC49_LADFU</name>
<reference evidence="4" key="2">
    <citation type="submission" date="2017-10" db="EMBL/GenBank/DDBJ databases">
        <title>Ladona fulva Genome sequencing and assembly.</title>
        <authorList>
            <person name="Murali S."/>
            <person name="Richards S."/>
            <person name="Bandaranaike D."/>
            <person name="Bellair M."/>
            <person name="Blankenburg K."/>
            <person name="Chao H."/>
            <person name="Dinh H."/>
            <person name="Doddapaneni H."/>
            <person name="Dugan-Rocha S."/>
            <person name="Elkadiri S."/>
            <person name="Gnanaolivu R."/>
            <person name="Hernandez B."/>
            <person name="Skinner E."/>
            <person name="Javaid M."/>
            <person name="Lee S."/>
            <person name="Li M."/>
            <person name="Ming W."/>
            <person name="Munidasa M."/>
            <person name="Muniz J."/>
            <person name="Nguyen L."/>
            <person name="Hughes D."/>
            <person name="Osuji N."/>
            <person name="Pu L.-L."/>
            <person name="Puazo M."/>
            <person name="Qu C."/>
            <person name="Quiroz J."/>
            <person name="Raj R."/>
            <person name="Weissenberger G."/>
            <person name="Xin Y."/>
            <person name="Zou X."/>
            <person name="Han Y."/>
            <person name="Worley K."/>
            <person name="Muzny D."/>
            <person name="Gibbs R."/>
        </authorList>
    </citation>
    <scope>NUCLEOTIDE SEQUENCE</scope>
    <source>
        <strain evidence="4">Sampled in the wild</strain>
    </source>
</reference>
<comment type="caution">
    <text evidence="4">The sequence shown here is derived from an EMBL/GenBank/DDBJ whole genome shotgun (WGS) entry which is preliminary data.</text>
</comment>
<dbReference type="Gene3D" id="2.60.40.790">
    <property type="match status" value="1"/>
</dbReference>